<name>A0ABX5NKX4_9HYPH</name>
<keyword evidence="1" id="KW-0812">Transmembrane</keyword>
<feature type="transmembrane region" description="Helical" evidence="1">
    <location>
        <begin position="125"/>
        <end position="146"/>
    </location>
</feature>
<feature type="transmembrane region" description="Helical" evidence="1">
    <location>
        <begin position="60"/>
        <end position="82"/>
    </location>
</feature>
<evidence type="ECO:0000256" key="1">
    <source>
        <dbReference type="SAM" id="Phobius"/>
    </source>
</evidence>
<sequence>MGCDVQNLAVRPGLGNRPIRFRDACLYWLTRKMNLPMPEPVGRPRASWKGISLRPSRSSAWIFAILGPPIGGIATLWLAGAAPWTLPLLLATLAPAYVLGLGPALLVASLDTWLMRQGVKPAGRLLAAAFGGAACALALLAPLYAAGLVRGLYPLSLCLIAAGSSLLCLIVVLLVRRPSH</sequence>
<gene>
    <name evidence="2" type="ORF">DMY87_22935</name>
</gene>
<evidence type="ECO:0000313" key="3">
    <source>
        <dbReference type="Proteomes" id="UP000247536"/>
    </source>
</evidence>
<keyword evidence="1" id="KW-1133">Transmembrane helix</keyword>
<reference evidence="2 3" key="1">
    <citation type="submission" date="2018-06" db="EMBL/GenBank/DDBJ databases">
        <title>Rhizobium wuzhouense sp. nov., isolated from roots of Oryza officinalis.</title>
        <authorList>
            <person name="Yuan T."/>
        </authorList>
    </citation>
    <scope>NUCLEOTIDE SEQUENCE [LARGE SCALE GENOMIC DNA]</scope>
    <source>
        <strain evidence="2 3">W44</strain>
    </source>
</reference>
<comment type="caution">
    <text evidence="2">The sequence shown here is derived from an EMBL/GenBank/DDBJ whole genome shotgun (WGS) entry which is preliminary data.</text>
</comment>
<organism evidence="2 3">
    <name type="scientific">Rhizobium wuzhouense</name>
    <dbReference type="NCBI Taxonomy" id="1986026"/>
    <lineage>
        <taxon>Bacteria</taxon>
        <taxon>Pseudomonadati</taxon>
        <taxon>Pseudomonadota</taxon>
        <taxon>Alphaproteobacteria</taxon>
        <taxon>Hyphomicrobiales</taxon>
        <taxon>Rhizobiaceae</taxon>
        <taxon>Rhizobium/Agrobacterium group</taxon>
        <taxon>Rhizobium</taxon>
    </lineage>
</organism>
<keyword evidence="1" id="KW-0472">Membrane</keyword>
<accession>A0ABX5NKX4</accession>
<protein>
    <submittedName>
        <fullName evidence="2">Uncharacterized protein</fullName>
    </submittedName>
</protein>
<feature type="transmembrane region" description="Helical" evidence="1">
    <location>
        <begin position="88"/>
        <end position="113"/>
    </location>
</feature>
<dbReference type="EMBL" id="QJRY01000012">
    <property type="protein sequence ID" value="PYB69885.1"/>
    <property type="molecule type" value="Genomic_DNA"/>
</dbReference>
<proteinExistence type="predicted"/>
<evidence type="ECO:0000313" key="2">
    <source>
        <dbReference type="EMBL" id="PYB69885.1"/>
    </source>
</evidence>
<keyword evidence="3" id="KW-1185">Reference proteome</keyword>
<feature type="transmembrane region" description="Helical" evidence="1">
    <location>
        <begin position="152"/>
        <end position="175"/>
    </location>
</feature>
<dbReference type="Proteomes" id="UP000247536">
    <property type="component" value="Unassembled WGS sequence"/>
</dbReference>